<dbReference type="Proteomes" id="UP000298246">
    <property type="component" value="Unassembled WGS sequence"/>
</dbReference>
<keyword evidence="2" id="KW-1185">Reference proteome</keyword>
<dbReference type="EMBL" id="MYFO01000001">
    <property type="protein sequence ID" value="TFE91703.1"/>
    <property type="molecule type" value="Genomic_DNA"/>
</dbReference>
<name>A0A4Y8Q9W1_9BACL</name>
<dbReference type="AlphaFoldDB" id="A0A4Y8Q9W1"/>
<reference evidence="1 2" key="1">
    <citation type="submission" date="2017-03" db="EMBL/GenBank/DDBJ databases">
        <title>Isolation of Levoglucosan Utilizing Bacteria.</title>
        <authorList>
            <person name="Arya A.S."/>
        </authorList>
    </citation>
    <scope>NUCLEOTIDE SEQUENCE [LARGE SCALE GENOMIC DNA]</scope>
    <source>
        <strain evidence="1 2">MEC069</strain>
    </source>
</reference>
<evidence type="ECO:0000313" key="2">
    <source>
        <dbReference type="Proteomes" id="UP000298246"/>
    </source>
</evidence>
<protein>
    <recommendedName>
        <fullName evidence="3">Endolytic transglycosylase MltG</fullName>
    </recommendedName>
</protein>
<evidence type="ECO:0008006" key="3">
    <source>
        <dbReference type="Google" id="ProtNLM"/>
    </source>
</evidence>
<gene>
    <name evidence="1" type="ORF">B5M42_00235</name>
</gene>
<evidence type="ECO:0000313" key="1">
    <source>
        <dbReference type="EMBL" id="TFE91703.1"/>
    </source>
</evidence>
<organism evidence="1 2">
    <name type="scientific">Paenibacillus athensensis</name>
    <dbReference type="NCBI Taxonomy" id="1967502"/>
    <lineage>
        <taxon>Bacteria</taxon>
        <taxon>Bacillati</taxon>
        <taxon>Bacillota</taxon>
        <taxon>Bacilli</taxon>
        <taxon>Bacillales</taxon>
        <taxon>Paenibacillaceae</taxon>
        <taxon>Paenibacillus</taxon>
    </lineage>
</organism>
<accession>A0A4Y8Q9W1</accession>
<sequence length="165" mass="18169">MFKNRAYVMGLGAGIISGALLLQVMTVAQSPAPQQPTSSSAPLDELDPQKLKEQAAKYFQVFEKDEKVYTQADLDKLLQAEKDKQAAATPTAQEPVKRTIVYVQPDLTATSVSELLYRAGIIVDRNAFEDELRKQGATSKIQVGYHVFEGAPDVQTVIDNLITRQ</sequence>
<dbReference type="RefSeq" id="WP_134748471.1">
    <property type="nucleotide sequence ID" value="NZ_MYFO02000001.1"/>
</dbReference>
<dbReference type="OrthoDB" id="2617768at2"/>
<dbReference type="Gene3D" id="3.30.1490.480">
    <property type="entry name" value="Endolytic murein transglycosylase"/>
    <property type="match status" value="1"/>
</dbReference>
<proteinExistence type="predicted"/>
<comment type="caution">
    <text evidence="1">The sequence shown here is derived from an EMBL/GenBank/DDBJ whole genome shotgun (WGS) entry which is preliminary data.</text>
</comment>